<organism evidence="13 14">
    <name type="scientific">Paramagnetospirillum kuznetsovii</name>
    <dbReference type="NCBI Taxonomy" id="2053833"/>
    <lineage>
        <taxon>Bacteria</taxon>
        <taxon>Pseudomonadati</taxon>
        <taxon>Pseudomonadota</taxon>
        <taxon>Alphaproteobacteria</taxon>
        <taxon>Rhodospirillales</taxon>
        <taxon>Magnetospirillaceae</taxon>
        <taxon>Paramagnetospirillum</taxon>
    </lineage>
</organism>
<evidence type="ECO:0000256" key="1">
    <source>
        <dbReference type="ARBA" id="ARBA00004377"/>
    </source>
</evidence>
<protein>
    <recommendedName>
        <fullName evidence="9">Membrane fusion protein (MFP) family protein</fullName>
    </recommendedName>
</protein>
<keyword evidence="5 9" id="KW-0997">Cell inner membrane</keyword>
<dbReference type="Proteomes" id="UP000251075">
    <property type="component" value="Unassembled WGS sequence"/>
</dbReference>
<feature type="transmembrane region" description="Helical" evidence="9">
    <location>
        <begin position="92"/>
        <end position="109"/>
    </location>
</feature>
<dbReference type="SUPFAM" id="SSF111369">
    <property type="entry name" value="HlyD-like secretion proteins"/>
    <property type="match status" value="1"/>
</dbReference>
<dbReference type="Gene3D" id="2.40.30.170">
    <property type="match status" value="1"/>
</dbReference>
<gene>
    <name evidence="13" type="ORF">CU669_20135</name>
</gene>
<dbReference type="InterPro" id="IPR050739">
    <property type="entry name" value="MFP"/>
</dbReference>
<keyword evidence="6 9" id="KW-0812">Transmembrane</keyword>
<feature type="domain" description="AprE-like long alpha-helical hairpin" evidence="11">
    <location>
        <begin position="299"/>
        <end position="483"/>
    </location>
</feature>
<feature type="domain" description="AprE-like beta-barrel" evidence="12">
    <location>
        <begin position="525"/>
        <end position="614"/>
    </location>
</feature>
<keyword evidence="3 9" id="KW-0813">Transport</keyword>
<dbReference type="AlphaFoldDB" id="A0A364NSW7"/>
<evidence type="ECO:0000259" key="11">
    <source>
        <dbReference type="Pfam" id="PF25994"/>
    </source>
</evidence>
<comment type="subcellular location">
    <subcellularLocation>
        <location evidence="1 9">Cell inner membrane</location>
        <topology evidence="1 9">Single-pass membrane protein</topology>
    </subcellularLocation>
</comment>
<evidence type="ECO:0000256" key="4">
    <source>
        <dbReference type="ARBA" id="ARBA00022475"/>
    </source>
</evidence>
<dbReference type="Gene3D" id="1.10.287.470">
    <property type="entry name" value="Helix hairpin bin"/>
    <property type="match status" value="1"/>
</dbReference>
<comment type="caution">
    <text evidence="13">The sequence shown here is derived from an EMBL/GenBank/DDBJ whole genome shotgun (WGS) entry which is preliminary data.</text>
</comment>
<comment type="caution">
    <text evidence="9">Lacks conserved residue(s) required for the propagation of feature annotation.</text>
</comment>
<keyword evidence="8 9" id="KW-0472">Membrane</keyword>
<dbReference type="InterPro" id="IPR058781">
    <property type="entry name" value="HH_AprE-like"/>
</dbReference>
<evidence type="ECO:0000313" key="13">
    <source>
        <dbReference type="EMBL" id="RAU20110.1"/>
    </source>
</evidence>
<evidence type="ECO:0000259" key="12">
    <source>
        <dbReference type="Pfam" id="PF26002"/>
    </source>
</evidence>
<evidence type="ECO:0000256" key="3">
    <source>
        <dbReference type="ARBA" id="ARBA00022448"/>
    </source>
</evidence>
<evidence type="ECO:0000313" key="14">
    <source>
        <dbReference type="Proteomes" id="UP000251075"/>
    </source>
</evidence>
<dbReference type="InterPro" id="IPR058982">
    <property type="entry name" value="Beta-barrel_AprE"/>
</dbReference>
<evidence type="ECO:0000256" key="6">
    <source>
        <dbReference type="ARBA" id="ARBA00022692"/>
    </source>
</evidence>
<dbReference type="EMBL" id="PGTO01000036">
    <property type="protein sequence ID" value="RAU20110.1"/>
    <property type="molecule type" value="Genomic_DNA"/>
</dbReference>
<feature type="transmembrane region" description="Helical" evidence="9">
    <location>
        <begin position="62"/>
        <end position="80"/>
    </location>
</feature>
<feature type="transmembrane region" description="Helical" evidence="9">
    <location>
        <begin position="130"/>
        <end position="151"/>
    </location>
</feature>
<dbReference type="PANTHER" id="PTHR30386">
    <property type="entry name" value="MEMBRANE FUSION SUBUNIT OF EMRAB-TOLC MULTIDRUG EFFLUX PUMP"/>
    <property type="match status" value="1"/>
</dbReference>
<comment type="similarity">
    <text evidence="2 9">Belongs to the membrane fusion protein (MFP) (TC 8.A.1) family.</text>
</comment>
<accession>A0A364NSW7</accession>
<proteinExistence type="inferred from homology"/>
<keyword evidence="10" id="KW-0175">Coiled coil</keyword>
<evidence type="ECO:0000256" key="5">
    <source>
        <dbReference type="ARBA" id="ARBA00022519"/>
    </source>
</evidence>
<dbReference type="Gene3D" id="2.40.50.100">
    <property type="match status" value="1"/>
</dbReference>
<evidence type="ECO:0000256" key="9">
    <source>
        <dbReference type="RuleBase" id="RU365093"/>
    </source>
</evidence>
<feature type="coiled-coil region" evidence="10">
    <location>
        <begin position="420"/>
        <end position="490"/>
    </location>
</feature>
<evidence type="ECO:0000256" key="2">
    <source>
        <dbReference type="ARBA" id="ARBA00009477"/>
    </source>
</evidence>
<keyword evidence="14" id="KW-1185">Reference proteome</keyword>
<evidence type="ECO:0000256" key="7">
    <source>
        <dbReference type="ARBA" id="ARBA00022989"/>
    </source>
</evidence>
<dbReference type="GO" id="GO:0005886">
    <property type="term" value="C:plasma membrane"/>
    <property type="evidence" value="ECO:0007669"/>
    <property type="project" value="UniProtKB-SubCell"/>
</dbReference>
<sequence length="637" mass="69142">MAVFASLAGALLGEPGATAGLGLPASFARITSIAWVVTAAASVLFSRSVLHVPADRRQGWPALFLIPTVLLALMTVVARANCDVGTCTTWPRFEAAWGAIVAAVCLLLIGRRLSALYSSLAERPKGQARIIAVGALMGVLALRVLEALAFVASPEFAHSYVASAAAVGFVFLLQALVFSLTRIYPESEEDAPVDFVASSHINRFRRHLSQAVVFEEGGVGPLVRGTMLTTILTVGALIGWAAVTPVKEVAVTNGQVVPSSFIRPVQHLEGGIIQQVLVKEGQLVSKGEILVKFDPAPALSELEQMRARETGLLLKAERLRAFAEGRIPDFAGAGDDLADHGQTHDQGTIYEAQERARESAALVLEKQSEQRRADIALYRDQISAMDQQIDLLAKEVEIRKYLVEKELTSKVVYFNILREFERLKGERARFQGQLKTAREALAEADTRLADQKTKLAHDALNEMGTVTAELAQLREARAKLEDRVLRLDAVSPVRGIVQELAVTSPGTVIQAGGLITKIVPVDDVLLVESQITPRDVGHIVPGQDVRIKVGSYDFARFGAVGGKIIQVSPSTFLDEKKSPYYKGVVEINKPYVGENPDRNHILPGMTVQVDIITGEKTILQYLLKPIYLAATQAFQER</sequence>
<keyword evidence="7 9" id="KW-1133">Transmembrane helix</keyword>
<dbReference type="NCBIfam" id="TIGR01843">
    <property type="entry name" value="type_I_hlyD"/>
    <property type="match status" value="1"/>
</dbReference>
<reference evidence="13 14" key="1">
    <citation type="submission" date="2017-11" db="EMBL/GenBank/DDBJ databases">
        <title>Draft genome sequence of magnetotactic bacterium Magnetospirillum kuznetsovii LBB-42.</title>
        <authorList>
            <person name="Grouzdev D.S."/>
            <person name="Rysina M.S."/>
            <person name="Baslerov R.V."/>
            <person name="Koziaeva V."/>
        </authorList>
    </citation>
    <scope>NUCLEOTIDE SEQUENCE [LARGE SCALE GENOMIC DNA]</scope>
    <source>
        <strain evidence="13 14">LBB-42</strain>
    </source>
</reference>
<dbReference type="Pfam" id="PF26002">
    <property type="entry name" value="Beta-barrel_AprE"/>
    <property type="match status" value="1"/>
</dbReference>
<evidence type="ECO:0000256" key="8">
    <source>
        <dbReference type="ARBA" id="ARBA00023136"/>
    </source>
</evidence>
<feature type="transmembrane region" description="Helical" evidence="9">
    <location>
        <begin position="30"/>
        <end position="50"/>
    </location>
</feature>
<dbReference type="Pfam" id="PF25994">
    <property type="entry name" value="HH_AprE"/>
    <property type="match status" value="1"/>
</dbReference>
<keyword evidence="4 9" id="KW-1003">Cell membrane</keyword>
<dbReference type="PANTHER" id="PTHR30386:SF26">
    <property type="entry name" value="TRANSPORT PROTEIN COMB"/>
    <property type="match status" value="1"/>
</dbReference>
<evidence type="ECO:0000256" key="10">
    <source>
        <dbReference type="SAM" id="Coils"/>
    </source>
</evidence>
<dbReference type="GO" id="GO:0015031">
    <property type="term" value="P:protein transport"/>
    <property type="evidence" value="ECO:0007669"/>
    <property type="project" value="InterPro"/>
</dbReference>
<dbReference type="InterPro" id="IPR010129">
    <property type="entry name" value="T1SS_HlyD"/>
</dbReference>
<feature type="transmembrane region" description="Helical" evidence="9">
    <location>
        <begin position="157"/>
        <end position="178"/>
    </location>
</feature>
<name>A0A364NSW7_9PROT</name>
<dbReference type="PRINTS" id="PR01490">
    <property type="entry name" value="RTXTOXIND"/>
</dbReference>